<dbReference type="GO" id="GO:0003677">
    <property type="term" value="F:DNA binding"/>
    <property type="evidence" value="ECO:0007669"/>
    <property type="project" value="UniProtKB-KW"/>
</dbReference>
<evidence type="ECO:0000256" key="8">
    <source>
        <dbReference type="ARBA" id="ARBA00023163"/>
    </source>
</evidence>
<evidence type="ECO:0000256" key="7">
    <source>
        <dbReference type="ARBA" id="ARBA00023125"/>
    </source>
</evidence>
<sequence>MRLDYNLNLTQEQKLVMTQAMQLSIKLLQMSTLELKEYIDKEFSENPILEAQYEKNQEEAKVQDRINYKEMVKYFEFDNYGSQSYSNYDEDSEISPFTFISNKKSLKEYLHEQIIDTSQEKYINSICDYIIENIDERGYLPVSLEEISKEINISMELAEDALNLVQSLDPPGIAARDLKECLKIQLIRRDFKDENLFTMVERELENLADNRYPVIAKEMNISTVEAQALGDIIKTLEPKPSRGFYTGEDTKYIIPDAYIRNIDGEYFIIMNDTVLPKLSVNNMYKEIIQEEKDKEATEYVKEKLNSAMFLIKGIESRRSTLYKVLEKIIERQKEYFDNGEDYLKPMTLKDIAMEIGMHESTVSRAIKDKYILTGRKTVRIKDLFVTGIQKNYSNEDVATTNIKKKIKELIDEEDKSKPMSDQGICDVLNAMQYDISRRTVAKYREEMDIKSSSKRKRF</sequence>
<comment type="similarity">
    <text evidence="1">Belongs to the sigma-54 factor family.</text>
</comment>
<evidence type="ECO:0000256" key="2">
    <source>
        <dbReference type="ARBA" id="ARBA00022478"/>
    </source>
</evidence>
<dbReference type="Gene3D" id="1.10.10.60">
    <property type="entry name" value="Homeodomain-like"/>
    <property type="match status" value="1"/>
</dbReference>
<dbReference type="Proteomes" id="UP000184080">
    <property type="component" value="Unassembled WGS sequence"/>
</dbReference>
<dbReference type="InterPro" id="IPR000394">
    <property type="entry name" value="RNA_pol_sigma_54"/>
</dbReference>
<keyword evidence="12" id="KW-1185">Reference proteome</keyword>
<dbReference type="GO" id="GO:0001216">
    <property type="term" value="F:DNA-binding transcription activator activity"/>
    <property type="evidence" value="ECO:0007669"/>
    <property type="project" value="InterPro"/>
</dbReference>
<dbReference type="RefSeq" id="WP_073008455.1">
    <property type="nucleotide sequence ID" value="NZ_FQZO01000005.1"/>
</dbReference>
<keyword evidence="4" id="KW-0548">Nucleotidyltransferase</keyword>
<dbReference type="InterPro" id="IPR038709">
    <property type="entry name" value="RpoN_core-bd_sf"/>
</dbReference>
<dbReference type="Gene3D" id="1.10.10.1330">
    <property type="entry name" value="RNA polymerase sigma-54 factor, core-binding domain"/>
    <property type="match status" value="1"/>
</dbReference>
<proteinExistence type="inferred from homology"/>
<keyword evidence="7" id="KW-0238">DNA-binding</keyword>
<accession>A0A1M6JBU1</accession>
<dbReference type="InterPro" id="IPR007046">
    <property type="entry name" value="RNA_pol_sigma_54_core-bd"/>
</dbReference>
<dbReference type="PIRSF" id="PIRSF000774">
    <property type="entry name" value="RpoN"/>
    <property type="match status" value="1"/>
</dbReference>
<evidence type="ECO:0000256" key="4">
    <source>
        <dbReference type="ARBA" id="ARBA00022695"/>
    </source>
</evidence>
<reference evidence="11 12" key="1">
    <citation type="submission" date="2016-11" db="EMBL/GenBank/DDBJ databases">
        <authorList>
            <person name="Jaros S."/>
            <person name="Januszkiewicz K."/>
            <person name="Wedrychowicz H."/>
        </authorList>
    </citation>
    <scope>NUCLEOTIDE SEQUENCE [LARGE SCALE GENOMIC DNA]</scope>
    <source>
        <strain evidence="11 12">DSM 21864</strain>
    </source>
</reference>
<dbReference type="STRING" id="1121298.SAMN05444401_3034"/>
<dbReference type="NCBIfam" id="TIGR02395">
    <property type="entry name" value="rpoN_sigma"/>
    <property type="match status" value="1"/>
</dbReference>
<keyword evidence="8" id="KW-0804">Transcription</keyword>
<dbReference type="InterPro" id="IPR007634">
    <property type="entry name" value="RNA_pol_sigma_54_DNA-bd"/>
</dbReference>
<keyword evidence="3" id="KW-0808">Transferase</keyword>
<dbReference type="PANTHER" id="PTHR32248">
    <property type="entry name" value="RNA POLYMERASE SIGMA-54 FACTOR"/>
    <property type="match status" value="1"/>
</dbReference>
<dbReference type="PRINTS" id="PR00045">
    <property type="entry name" value="SIGMA54FCT"/>
</dbReference>
<keyword evidence="5" id="KW-0805">Transcription regulation</keyword>
<dbReference type="Pfam" id="PF00309">
    <property type="entry name" value="Sigma54_AID"/>
    <property type="match status" value="1"/>
</dbReference>
<dbReference type="PROSITE" id="PS00717">
    <property type="entry name" value="SIGMA54_1"/>
    <property type="match status" value="1"/>
</dbReference>
<dbReference type="EMBL" id="FQZO01000005">
    <property type="protein sequence ID" value="SHJ44123.1"/>
    <property type="molecule type" value="Genomic_DNA"/>
</dbReference>
<feature type="domain" description="RNA polymerase sigma factor 54 DNA-binding" evidence="9">
    <location>
        <begin position="298"/>
        <end position="457"/>
    </location>
</feature>
<keyword evidence="6" id="KW-0731">Sigma factor</keyword>
<dbReference type="GO" id="GO:0006352">
    <property type="term" value="P:DNA-templated transcription initiation"/>
    <property type="evidence" value="ECO:0007669"/>
    <property type="project" value="InterPro"/>
</dbReference>
<evidence type="ECO:0000256" key="6">
    <source>
        <dbReference type="ARBA" id="ARBA00023082"/>
    </source>
</evidence>
<dbReference type="GO" id="GO:0016779">
    <property type="term" value="F:nucleotidyltransferase activity"/>
    <property type="evidence" value="ECO:0007669"/>
    <property type="project" value="UniProtKB-KW"/>
</dbReference>
<evidence type="ECO:0000259" key="9">
    <source>
        <dbReference type="Pfam" id="PF04552"/>
    </source>
</evidence>
<dbReference type="GO" id="GO:0000428">
    <property type="term" value="C:DNA-directed RNA polymerase complex"/>
    <property type="evidence" value="ECO:0007669"/>
    <property type="project" value="UniProtKB-KW"/>
</dbReference>
<evidence type="ECO:0000256" key="5">
    <source>
        <dbReference type="ARBA" id="ARBA00023015"/>
    </source>
</evidence>
<dbReference type="PROSITE" id="PS00718">
    <property type="entry name" value="SIGMA54_2"/>
    <property type="match status" value="1"/>
</dbReference>
<name>A0A1M6JBU1_9CLOT</name>
<dbReference type="AlphaFoldDB" id="A0A1M6JBU1"/>
<evidence type="ECO:0000256" key="1">
    <source>
        <dbReference type="ARBA" id="ARBA00008798"/>
    </source>
</evidence>
<dbReference type="Pfam" id="PF04552">
    <property type="entry name" value="Sigma54_DBD"/>
    <property type="match status" value="1"/>
</dbReference>
<evidence type="ECO:0000259" key="10">
    <source>
        <dbReference type="Pfam" id="PF04963"/>
    </source>
</evidence>
<organism evidence="11 12">
    <name type="scientific">Clostridium amylolyticum</name>
    <dbReference type="NCBI Taxonomy" id="1121298"/>
    <lineage>
        <taxon>Bacteria</taxon>
        <taxon>Bacillati</taxon>
        <taxon>Bacillota</taxon>
        <taxon>Clostridia</taxon>
        <taxon>Eubacteriales</taxon>
        <taxon>Clostridiaceae</taxon>
        <taxon>Clostridium</taxon>
    </lineage>
</organism>
<dbReference type="OrthoDB" id="9814402at2"/>
<dbReference type="PANTHER" id="PTHR32248:SF4">
    <property type="entry name" value="RNA POLYMERASE SIGMA-54 FACTOR"/>
    <property type="match status" value="1"/>
</dbReference>
<protein>
    <submittedName>
        <fullName evidence="11">RNA polymerase, sigma 54 subunit, RpoN/SigL</fullName>
    </submittedName>
</protein>
<feature type="domain" description="RNA polymerase sigma factor 54 core-binding" evidence="10">
    <location>
        <begin position="98"/>
        <end position="284"/>
    </location>
</feature>
<evidence type="ECO:0000256" key="3">
    <source>
        <dbReference type="ARBA" id="ARBA00022679"/>
    </source>
</evidence>
<gene>
    <name evidence="11" type="ORF">SAMN05444401_3034</name>
</gene>
<evidence type="ECO:0000313" key="11">
    <source>
        <dbReference type="EMBL" id="SHJ44123.1"/>
    </source>
</evidence>
<dbReference type="PROSITE" id="PS50044">
    <property type="entry name" value="SIGMA54_3"/>
    <property type="match status" value="1"/>
</dbReference>
<evidence type="ECO:0000313" key="12">
    <source>
        <dbReference type="Proteomes" id="UP000184080"/>
    </source>
</evidence>
<dbReference type="GO" id="GO:0016987">
    <property type="term" value="F:sigma factor activity"/>
    <property type="evidence" value="ECO:0007669"/>
    <property type="project" value="UniProtKB-KW"/>
</dbReference>
<keyword evidence="2" id="KW-0240">DNA-directed RNA polymerase</keyword>
<dbReference type="Pfam" id="PF04963">
    <property type="entry name" value="Sigma54_CBD"/>
    <property type="match status" value="1"/>
</dbReference>